<sequence>MGEFVRLYQHFRPAKHWYDVVYVFTLSEVKEAAHFSKMWNPI</sequence>
<comment type="caution">
    <text evidence="1">The sequence shown here is derived from an EMBL/GenBank/DDBJ whole genome shotgun (WGS) entry which is preliminary data.</text>
</comment>
<name>E2ZHT7_9FIRM</name>
<evidence type="ECO:0000313" key="1">
    <source>
        <dbReference type="EMBL" id="EFQ07265.1"/>
    </source>
</evidence>
<dbReference type="HOGENOM" id="CLU_3251778_0_0_9"/>
<proteinExistence type="predicted"/>
<dbReference type="BioCyc" id="FCF748224-HMP:GTSS-2927-MONOMER"/>
<gene>
    <name evidence="1" type="ORF">HMPREF9436_01226</name>
</gene>
<dbReference type="STRING" id="748224.HMPREF9436_01226"/>
<accession>E2ZHT7</accession>
<dbReference type="AlphaFoldDB" id="E2ZHT7"/>
<evidence type="ECO:0000313" key="2">
    <source>
        <dbReference type="Proteomes" id="UP000006028"/>
    </source>
</evidence>
<dbReference type="EMBL" id="AECU01000102">
    <property type="protein sequence ID" value="EFQ07265.1"/>
    <property type="molecule type" value="Genomic_DNA"/>
</dbReference>
<protein>
    <submittedName>
        <fullName evidence="1">Uncharacterized protein</fullName>
    </submittedName>
</protein>
<organism evidence="1 2">
    <name type="scientific">Faecalibacterium cf. prausnitzii KLE1255</name>
    <dbReference type="NCBI Taxonomy" id="748224"/>
    <lineage>
        <taxon>Bacteria</taxon>
        <taxon>Bacillati</taxon>
        <taxon>Bacillota</taxon>
        <taxon>Clostridia</taxon>
        <taxon>Eubacteriales</taxon>
        <taxon>Oscillospiraceae</taxon>
        <taxon>Faecalibacterium</taxon>
    </lineage>
</organism>
<reference evidence="1 2" key="1">
    <citation type="submission" date="2010-08" db="EMBL/GenBank/DDBJ databases">
        <authorList>
            <person name="Weinstock G."/>
            <person name="Sodergren E."/>
            <person name="Clifton S."/>
            <person name="Fulton L."/>
            <person name="Fulton B."/>
            <person name="Courtney L."/>
            <person name="Fronick C."/>
            <person name="Harrison M."/>
            <person name="Strong C."/>
            <person name="Farmer C."/>
            <person name="Delahaunty K."/>
            <person name="Markovic C."/>
            <person name="Hall O."/>
            <person name="Minx P."/>
            <person name="Tomlinson C."/>
            <person name="Mitreva M."/>
            <person name="Hou S."/>
            <person name="Chen J."/>
            <person name="Wollam A."/>
            <person name="Pepin K.H."/>
            <person name="Johnson M."/>
            <person name="Bhonagiri V."/>
            <person name="Zhang X."/>
            <person name="Suruliraj S."/>
            <person name="Warren W."/>
            <person name="Chinwalla A."/>
            <person name="Mardis E.R."/>
            <person name="Wilson R.K."/>
        </authorList>
    </citation>
    <scope>NUCLEOTIDE SEQUENCE [LARGE SCALE GENOMIC DNA]</scope>
    <source>
        <strain evidence="1 2">KLE1255</strain>
    </source>
</reference>
<dbReference type="Proteomes" id="UP000006028">
    <property type="component" value="Unassembled WGS sequence"/>
</dbReference>